<dbReference type="HOGENOM" id="CLU_000288_18_3_1"/>
<dbReference type="InterPro" id="IPR001611">
    <property type="entry name" value="Leu-rich_rpt"/>
</dbReference>
<dbReference type="GO" id="GO:0005886">
    <property type="term" value="C:plasma membrane"/>
    <property type="evidence" value="ECO:0007669"/>
    <property type="project" value="UniProtKB-SubCell"/>
</dbReference>
<evidence type="ECO:0000259" key="17">
    <source>
        <dbReference type="Pfam" id="PF08263"/>
    </source>
</evidence>
<evidence type="ECO:0000256" key="13">
    <source>
        <dbReference type="ARBA" id="ARBA00023180"/>
    </source>
</evidence>
<keyword evidence="4" id="KW-1003">Cell membrane</keyword>
<feature type="domain" description="Leucine-rich repeat-containing N-terminal plant-type" evidence="17">
    <location>
        <begin position="107"/>
        <end position="144"/>
    </location>
</feature>
<dbReference type="Gramene" id="OPUNC08G20230.1">
    <property type="protein sequence ID" value="OPUNC08G20230.1"/>
    <property type="gene ID" value="OPUNC08G20230"/>
</dbReference>
<evidence type="ECO:0000256" key="12">
    <source>
        <dbReference type="ARBA" id="ARBA00023136"/>
    </source>
</evidence>
<dbReference type="eggNOG" id="KOG0619">
    <property type="taxonomic scope" value="Eukaryota"/>
</dbReference>
<comment type="catalytic activity">
    <reaction evidence="15">
        <text>L-seryl-[protein] + ATP = O-phospho-L-seryl-[protein] + ADP + H(+)</text>
        <dbReference type="Rhea" id="RHEA:17989"/>
        <dbReference type="Rhea" id="RHEA-COMP:9863"/>
        <dbReference type="Rhea" id="RHEA-COMP:11604"/>
        <dbReference type="ChEBI" id="CHEBI:15378"/>
        <dbReference type="ChEBI" id="CHEBI:29999"/>
        <dbReference type="ChEBI" id="CHEBI:30616"/>
        <dbReference type="ChEBI" id="CHEBI:83421"/>
        <dbReference type="ChEBI" id="CHEBI:456216"/>
        <dbReference type="EC" id="2.7.11.1"/>
    </reaction>
</comment>
<keyword evidence="8" id="KW-0732">Signal</keyword>
<keyword evidence="9" id="KW-0677">Repeat</keyword>
<keyword evidence="13" id="KW-0325">Glycoprotein</keyword>
<feature type="transmembrane region" description="Helical" evidence="16">
    <location>
        <begin position="965"/>
        <end position="987"/>
    </location>
</feature>
<evidence type="ECO:0000256" key="1">
    <source>
        <dbReference type="ARBA" id="ARBA00004251"/>
    </source>
</evidence>
<dbReference type="PRINTS" id="PR00019">
    <property type="entry name" value="LEURICHRPT"/>
</dbReference>
<dbReference type="EnsemblPlants" id="OPUNC08G20230.1">
    <property type="protein sequence ID" value="OPUNC08G20230.1"/>
    <property type="gene ID" value="OPUNC08G20230"/>
</dbReference>
<dbReference type="Proteomes" id="UP000026962">
    <property type="component" value="Chromosome 8"/>
</dbReference>
<comment type="catalytic activity">
    <reaction evidence="14">
        <text>L-threonyl-[protein] + ATP = O-phospho-L-threonyl-[protein] + ADP + H(+)</text>
        <dbReference type="Rhea" id="RHEA:46608"/>
        <dbReference type="Rhea" id="RHEA-COMP:11060"/>
        <dbReference type="Rhea" id="RHEA-COMP:11605"/>
        <dbReference type="ChEBI" id="CHEBI:15378"/>
        <dbReference type="ChEBI" id="CHEBI:30013"/>
        <dbReference type="ChEBI" id="CHEBI:30616"/>
        <dbReference type="ChEBI" id="CHEBI:61977"/>
        <dbReference type="ChEBI" id="CHEBI:456216"/>
        <dbReference type="EC" id="2.7.11.1"/>
    </reaction>
</comment>
<evidence type="ECO:0000256" key="8">
    <source>
        <dbReference type="ARBA" id="ARBA00022729"/>
    </source>
</evidence>
<dbReference type="OMA" id="WRMNSSM"/>
<comment type="similarity">
    <text evidence="2">Belongs to the RLP family.</text>
</comment>
<dbReference type="Gene3D" id="3.80.10.10">
    <property type="entry name" value="Ribonuclease Inhibitor"/>
    <property type="match status" value="5"/>
</dbReference>
<evidence type="ECO:0000256" key="2">
    <source>
        <dbReference type="ARBA" id="ARBA00009592"/>
    </source>
</evidence>
<keyword evidence="5" id="KW-0723">Serine/threonine-protein kinase</keyword>
<accession>A0A0E0LXH6</accession>
<evidence type="ECO:0000256" key="11">
    <source>
        <dbReference type="ARBA" id="ARBA00022989"/>
    </source>
</evidence>
<dbReference type="InterPro" id="IPR046956">
    <property type="entry name" value="RLP23-like"/>
</dbReference>
<dbReference type="FunFam" id="3.80.10.10:FF:000129">
    <property type="entry name" value="Leucine-rich repeat receptor-like kinase"/>
    <property type="match status" value="1"/>
</dbReference>
<evidence type="ECO:0000256" key="14">
    <source>
        <dbReference type="ARBA" id="ARBA00047899"/>
    </source>
</evidence>
<proteinExistence type="inferred from homology"/>
<evidence type="ECO:0000256" key="6">
    <source>
        <dbReference type="ARBA" id="ARBA00022614"/>
    </source>
</evidence>
<dbReference type="AlphaFoldDB" id="A0A0E0LXH6"/>
<sequence>MGRGGRRGRAPGGLLSITHPSSARALLPPLRVLGLGLGGSHLAGAKDALIRPLLRRCHVVLHDVPVLSPPHRFSIYCNRGRADEDGVPVGAKLDAAQKCGKIAACIATERDALVAFNTSIKDPGGRLHSWHGENCCSWSGVSCSKKTGHVIKLDLGEYTLNGQINPSLSGLTRLVYLNLSRSDFGGVPIPEFISSFKMLRYLDLSHAGFGGTVPPQLGNLSRLIFLDLSSSGSHVITVDDFQWVSKLTSLRYLDLSWLYLAASVDWLQAVNMLHLLEVLRLNDASLPATDLNSVSQINFTALKVIDLKNNELNSSLPDWIWNLSSLSDLDLSSCELSGRIPDGLGKLAALQFIGLGNNMLNGAIPRSMSRLCNLVHIDLSRNILSGNISEATRNMFPCMKKLQILNLADNKLTGQLSGRLEHMASLEVLDLSENSLSGVLPTSISRLSNLTYLDISFNKLTGELSELHFTNLSRLNTLVLASNSFKVVVKHSWFPPFQLTKLGLHGCLVGPQFPTWLQSQTRIKMIDLGSAGIRGALPDWIWNFSSPLASLNISMNSITGELPASLERSKMLITLNIRHNQLEGYIPDMPNSVRVLDLSHNNLSGSLPQSFGDKELQYLSLSHNSLSGVIPAYLCDMVSMELIDISNNNLSGELPNCWRMNSSMYVIDFSSNNFWGEIPSTMGSLSSLTALHLSKNSLSGMLPTSLQSCKRLLVLDVAENNLSGYIPTWIGNGLQTLLLLILGSNQFSGEIPEELSQLHALQYLDLSNNKLSGPIPRSLGKLTSLLSRNLEWDSSPFFQFMVYGVGGAYFSVYKDTLQATFKGYRLTFRISFLLTSIDLSENHLTGEIPSEIGNLYRLASLNLSRNHIEGSIPETIGNLAWLESLDLSWDDLSGPIPQSMKSLVTLSALNLSYNHLSGKISRGNQLMTFEGDSFLGNEDLCGAPLTRSCNKGRDKHKHHDIFDTLTYMFTLLGFAFGFCIVSTTFIFSAASRRAYFQFTDNICNWLVAALERKLSLIR</sequence>
<organism evidence="18">
    <name type="scientific">Oryza punctata</name>
    <name type="common">Red rice</name>
    <dbReference type="NCBI Taxonomy" id="4537"/>
    <lineage>
        <taxon>Eukaryota</taxon>
        <taxon>Viridiplantae</taxon>
        <taxon>Streptophyta</taxon>
        <taxon>Embryophyta</taxon>
        <taxon>Tracheophyta</taxon>
        <taxon>Spermatophyta</taxon>
        <taxon>Magnoliopsida</taxon>
        <taxon>Liliopsida</taxon>
        <taxon>Poales</taxon>
        <taxon>Poaceae</taxon>
        <taxon>BOP clade</taxon>
        <taxon>Oryzoideae</taxon>
        <taxon>Oryzeae</taxon>
        <taxon>Oryzinae</taxon>
        <taxon>Oryza</taxon>
    </lineage>
</organism>
<evidence type="ECO:0000256" key="3">
    <source>
        <dbReference type="ARBA" id="ARBA00012513"/>
    </source>
</evidence>
<dbReference type="GO" id="GO:0004674">
    <property type="term" value="F:protein serine/threonine kinase activity"/>
    <property type="evidence" value="ECO:0007669"/>
    <property type="project" value="UniProtKB-KW"/>
</dbReference>
<keyword evidence="6" id="KW-0433">Leucine-rich repeat</keyword>
<keyword evidence="7 16" id="KW-0812">Transmembrane</keyword>
<evidence type="ECO:0000313" key="18">
    <source>
        <dbReference type="EnsemblPlants" id="OPUNC08G20230.1"/>
    </source>
</evidence>
<dbReference type="InterPro" id="IPR003591">
    <property type="entry name" value="Leu-rich_rpt_typical-subtyp"/>
</dbReference>
<keyword evidence="12 16" id="KW-0472">Membrane</keyword>
<evidence type="ECO:0000256" key="16">
    <source>
        <dbReference type="SAM" id="Phobius"/>
    </source>
</evidence>
<dbReference type="FunFam" id="3.80.10.10:FF:000095">
    <property type="entry name" value="LRR receptor-like serine/threonine-protein kinase GSO1"/>
    <property type="match status" value="2"/>
</dbReference>
<dbReference type="Pfam" id="PF13855">
    <property type="entry name" value="LRR_8"/>
    <property type="match status" value="3"/>
</dbReference>
<dbReference type="Pfam" id="PF00560">
    <property type="entry name" value="LRR_1"/>
    <property type="match status" value="5"/>
</dbReference>
<dbReference type="STRING" id="4537.A0A0E0LXH6"/>
<evidence type="ECO:0000256" key="9">
    <source>
        <dbReference type="ARBA" id="ARBA00022737"/>
    </source>
</evidence>
<reference evidence="18" key="2">
    <citation type="submission" date="2018-05" db="EMBL/GenBank/DDBJ databases">
        <title>OpunRS2 (Oryza punctata Reference Sequence Version 2).</title>
        <authorList>
            <person name="Zhang J."/>
            <person name="Kudrna D."/>
            <person name="Lee S."/>
            <person name="Talag J."/>
            <person name="Welchert J."/>
            <person name="Wing R.A."/>
        </authorList>
    </citation>
    <scope>NUCLEOTIDE SEQUENCE [LARGE SCALE GENOMIC DNA]</scope>
</reference>
<keyword evidence="10" id="KW-0808">Transferase</keyword>
<dbReference type="Pfam" id="PF08263">
    <property type="entry name" value="LRRNT_2"/>
    <property type="match status" value="1"/>
</dbReference>
<reference evidence="18" key="1">
    <citation type="submission" date="2015-04" db="UniProtKB">
        <authorList>
            <consortium name="EnsemblPlants"/>
        </authorList>
    </citation>
    <scope>IDENTIFICATION</scope>
</reference>
<evidence type="ECO:0000256" key="4">
    <source>
        <dbReference type="ARBA" id="ARBA00022475"/>
    </source>
</evidence>
<keyword evidence="19" id="KW-1185">Reference proteome</keyword>
<evidence type="ECO:0000256" key="15">
    <source>
        <dbReference type="ARBA" id="ARBA00048679"/>
    </source>
</evidence>
<protein>
    <recommendedName>
        <fullName evidence="3">non-specific serine/threonine protein kinase</fullName>
        <ecNumber evidence="3">2.7.11.1</ecNumber>
    </recommendedName>
</protein>
<dbReference type="SUPFAM" id="SSF52058">
    <property type="entry name" value="L domain-like"/>
    <property type="match status" value="1"/>
</dbReference>
<evidence type="ECO:0000256" key="7">
    <source>
        <dbReference type="ARBA" id="ARBA00022692"/>
    </source>
</evidence>
<name>A0A0E0LXH6_ORYPU</name>
<evidence type="ECO:0000313" key="19">
    <source>
        <dbReference type="Proteomes" id="UP000026962"/>
    </source>
</evidence>
<evidence type="ECO:0000256" key="5">
    <source>
        <dbReference type="ARBA" id="ARBA00022527"/>
    </source>
</evidence>
<dbReference type="PANTHER" id="PTHR48063:SF21">
    <property type="entry name" value="LEUCINE-RICH REPEAT-CONTAINING N-TERMINAL PLANT-TYPE DOMAIN-CONTAINING PROTEIN"/>
    <property type="match status" value="1"/>
</dbReference>
<dbReference type="EC" id="2.7.11.1" evidence="3"/>
<comment type="subcellular location">
    <subcellularLocation>
        <location evidence="1">Cell membrane</location>
        <topology evidence="1">Single-pass type I membrane protein</topology>
    </subcellularLocation>
</comment>
<dbReference type="PANTHER" id="PTHR48063">
    <property type="entry name" value="LRR RECEPTOR-LIKE KINASE"/>
    <property type="match status" value="1"/>
</dbReference>
<dbReference type="FunFam" id="3.80.10.10:FF:000213">
    <property type="entry name" value="Tyrosine-sulfated glycopeptide receptor 1"/>
    <property type="match status" value="1"/>
</dbReference>
<dbReference type="InterPro" id="IPR032675">
    <property type="entry name" value="LRR_dom_sf"/>
</dbReference>
<evidence type="ECO:0000256" key="10">
    <source>
        <dbReference type="ARBA" id="ARBA00022777"/>
    </source>
</evidence>
<keyword evidence="10" id="KW-0418">Kinase</keyword>
<dbReference type="SMART" id="SM00369">
    <property type="entry name" value="LRR_TYP"/>
    <property type="match status" value="10"/>
</dbReference>
<dbReference type="InterPro" id="IPR013210">
    <property type="entry name" value="LRR_N_plant-typ"/>
</dbReference>
<dbReference type="SUPFAM" id="SSF52047">
    <property type="entry name" value="RNI-like"/>
    <property type="match status" value="2"/>
</dbReference>
<keyword evidence="11 16" id="KW-1133">Transmembrane helix</keyword>